<comment type="cofactor">
    <cofactor evidence="1">
        <name>Zn(2+)</name>
        <dbReference type="ChEBI" id="CHEBI:29105"/>
    </cofactor>
</comment>
<keyword evidence="7" id="KW-0862">Zinc</keyword>
<dbReference type="Proteomes" id="UP000010420">
    <property type="component" value="Unassembled WGS sequence"/>
</dbReference>
<evidence type="ECO:0000256" key="4">
    <source>
        <dbReference type="ARBA" id="ARBA00020837"/>
    </source>
</evidence>
<comment type="caution">
    <text evidence="13">The sequence shown here is derived from an EMBL/GenBank/DDBJ whole genome shotgun (WGS) entry which is preliminary data.</text>
</comment>
<evidence type="ECO:0000256" key="7">
    <source>
        <dbReference type="ARBA" id="ARBA00022833"/>
    </source>
</evidence>
<proteinExistence type="inferred from homology"/>
<evidence type="ECO:0000256" key="9">
    <source>
        <dbReference type="ARBA" id="ARBA00030044"/>
    </source>
</evidence>
<sequence>MGEQFAAEETVTILGSKMKAIEKVRILGPLRKATQVEISVTDSVFLGINAPIRLSGDIKNSAPVTIIGPKGAIRIEEGCIIAKRHIHMHPTDSKKFGIDEGIVSVRVNGDRAGILENVDVRVRDDFNFEMHIDIDEANALGIKNGQMVEILGD</sequence>
<dbReference type="EC" id="2.3.1.222" evidence="3"/>
<name>L1QMU9_9CLOT</name>
<dbReference type="GO" id="GO:0046872">
    <property type="term" value="F:metal ion binding"/>
    <property type="evidence" value="ECO:0007669"/>
    <property type="project" value="UniProtKB-KW"/>
</dbReference>
<evidence type="ECO:0000256" key="12">
    <source>
        <dbReference type="ARBA" id="ARBA00047589"/>
    </source>
</evidence>
<protein>
    <recommendedName>
        <fullName evidence="4">Phosphate propanoyltransferase</fullName>
        <ecNumber evidence="3">2.3.1.222</ecNumber>
    </recommendedName>
    <alternativeName>
        <fullName evidence="10">Phosphate acyltransferase PduL</fullName>
    </alternativeName>
    <alternativeName>
        <fullName evidence="9">Phosphotransacylase PduL</fullName>
    </alternativeName>
    <alternativeName>
        <fullName evidence="11">Propanediol utilization protein PduL</fullName>
    </alternativeName>
</protein>
<keyword evidence="8" id="KW-0012">Acyltransferase</keyword>
<dbReference type="AlphaFoldDB" id="L1QMU9"/>
<evidence type="ECO:0000256" key="1">
    <source>
        <dbReference type="ARBA" id="ARBA00001947"/>
    </source>
</evidence>
<evidence type="ECO:0000313" key="13">
    <source>
        <dbReference type="EMBL" id="EKY29266.1"/>
    </source>
</evidence>
<keyword evidence="6" id="KW-0479">Metal-binding</keyword>
<comment type="similarity">
    <text evidence="2">Belongs to the PduL family.</text>
</comment>
<dbReference type="Pfam" id="PF06130">
    <property type="entry name" value="PTAC"/>
    <property type="match status" value="1"/>
</dbReference>
<dbReference type="PATRIC" id="fig|545697.3.peg.312"/>
<organism evidence="13 14">
    <name type="scientific">Clostridium celatum DSM 1785</name>
    <dbReference type="NCBI Taxonomy" id="545697"/>
    <lineage>
        <taxon>Bacteria</taxon>
        <taxon>Bacillati</taxon>
        <taxon>Bacillota</taxon>
        <taxon>Clostridia</taxon>
        <taxon>Eubacteriales</taxon>
        <taxon>Clostridiaceae</taxon>
        <taxon>Clostridium</taxon>
    </lineage>
</organism>
<dbReference type="GO" id="GO:0016747">
    <property type="term" value="F:acyltransferase activity, transferring groups other than amino-acyl groups"/>
    <property type="evidence" value="ECO:0007669"/>
    <property type="project" value="InterPro"/>
</dbReference>
<dbReference type="EMBL" id="AMEZ01000012">
    <property type="protein sequence ID" value="EKY29266.1"/>
    <property type="molecule type" value="Genomic_DNA"/>
</dbReference>
<gene>
    <name evidence="13" type="ORF">HMPREF0216_00320</name>
</gene>
<dbReference type="eggNOG" id="COG4869">
    <property type="taxonomic scope" value="Bacteria"/>
</dbReference>
<reference evidence="13 14" key="1">
    <citation type="submission" date="2012-05" db="EMBL/GenBank/DDBJ databases">
        <authorList>
            <person name="Weinstock G."/>
            <person name="Sodergren E."/>
            <person name="Lobos E.A."/>
            <person name="Fulton L."/>
            <person name="Fulton R."/>
            <person name="Courtney L."/>
            <person name="Fronick C."/>
            <person name="O'Laughlin M."/>
            <person name="Godfrey J."/>
            <person name="Wilson R.M."/>
            <person name="Miner T."/>
            <person name="Farmer C."/>
            <person name="Delehaunty K."/>
            <person name="Cordes M."/>
            <person name="Minx P."/>
            <person name="Tomlinson C."/>
            <person name="Chen J."/>
            <person name="Wollam A."/>
            <person name="Pepin K.H."/>
            <person name="Bhonagiri V."/>
            <person name="Zhang X."/>
            <person name="Suruliraj S."/>
            <person name="Warren W."/>
            <person name="Mitreva M."/>
            <person name="Mardis E.R."/>
            <person name="Wilson R.K."/>
        </authorList>
    </citation>
    <scope>NUCLEOTIDE SEQUENCE [LARGE SCALE GENOMIC DNA]</scope>
    <source>
        <strain evidence="13 14">DSM 1785</strain>
    </source>
</reference>
<evidence type="ECO:0000256" key="5">
    <source>
        <dbReference type="ARBA" id="ARBA00022679"/>
    </source>
</evidence>
<evidence type="ECO:0000256" key="6">
    <source>
        <dbReference type="ARBA" id="ARBA00022723"/>
    </source>
</evidence>
<dbReference type="PANTHER" id="PTHR39453:SF1">
    <property type="entry name" value="PHOSPHATE PROPANOYLTRANSFERASE"/>
    <property type="match status" value="1"/>
</dbReference>
<accession>L1QMU9</accession>
<evidence type="ECO:0000256" key="3">
    <source>
        <dbReference type="ARBA" id="ARBA00012206"/>
    </source>
</evidence>
<keyword evidence="14" id="KW-1185">Reference proteome</keyword>
<evidence type="ECO:0000256" key="8">
    <source>
        <dbReference type="ARBA" id="ARBA00023315"/>
    </source>
</evidence>
<evidence type="ECO:0000256" key="11">
    <source>
        <dbReference type="ARBA" id="ARBA00033077"/>
    </source>
</evidence>
<dbReference type="PANTHER" id="PTHR39453">
    <property type="entry name" value="PHOSPHATE PROPANOYLTRANSFERASE"/>
    <property type="match status" value="1"/>
</dbReference>
<dbReference type="InterPro" id="IPR008300">
    <property type="entry name" value="PTAC"/>
</dbReference>
<evidence type="ECO:0000256" key="10">
    <source>
        <dbReference type="ARBA" id="ARBA00030939"/>
    </source>
</evidence>
<comment type="catalytic activity">
    <reaction evidence="12">
        <text>propanoyl-CoA + phosphate = propanoyl phosphate + CoA</text>
        <dbReference type="Rhea" id="RHEA:28046"/>
        <dbReference type="ChEBI" id="CHEBI:43474"/>
        <dbReference type="ChEBI" id="CHEBI:57287"/>
        <dbReference type="ChEBI" id="CHEBI:57392"/>
        <dbReference type="ChEBI" id="CHEBI:58933"/>
        <dbReference type="EC" id="2.3.1.222"/>
    </reaction>
</comment>
<evidence type="ECO:0000256" key="2">
    <source>
        <dbReference type="ARBA" id="ARBA00007342"/>
    </source>
</evidence>
<evidence type="ECO:0000313" key="14">
    <source>
        <dbReference type="Proteomes" id="UP000010420"/>
    </source>
</evidence>
<dbReference type="STRING" id="545697.HMPREF0216_00320"/>
<dbReference type="HOGENOM" id="CLU_080676_1_0_9"/>
<keyword evidence="5" id="KW-0808">Transferase</keyword>